<dbReference type="PANTHER" id="PTHR45947:SF13">
    <property type="entry name" value="TRANSFERASE"/>
    <property type="match status" value="1"/>
</dbReference>
<sequence>MNVLIATYLVPTSPSGVVTYCRTLATDLEAAGMNVRTVDASHTPVVWRKILGVLKRVMRSLGGAFHVIYDEFAYFTDLYLSVRKLRGSNFDLIHAQDVRSGVAAYLALGKRVPVILTCHFNDDPVRELVDQFALKSGFTKRLTAWYTYLFSYVHNYIFVSNYAYIKSKHLLPTVINKRILRNTVQLDVPIRRNPSGEQAGERLIISNVGYIDERKNQQLLLQIGHELRNRGIKAFTLWLIGDGPKLAEYTQLAKQLDLTNHVTFYGRQSAPWELVAKSDLYIHTALNDNCPYSIVEAFAVGTPVLALPVGGIPEMLPEGFGPLHGKNIGELTSEVARYFDPEQRQQLARAQADNAALAFNHQSNIEKLLSFYGQTVGEPSPAVAHLAHVS</sequence>
<keyword evidence="4" id="KW-1185">Reference proteome</keyword>
<comment type="caution">
    <text evidence="3">The sequence shown here is derived from an EMBL/GenBank/DDBJ whole genome shotgun (WGS) entry which is preliminary data.</text>
</comment>
<dbReference type="InterPro" id="IPR028098">
    <property type="entry name" value="Glyco_trans_4-like_N"/>
</dbReference>
<proteinExistence type="predicted"/>
<keyword evidence="3" id="KW-0328">Glycosyltransferase</keyword>
<gene>
    <name evidence="3" type="ORF">ACFS25_25615</name>
</gene>
<organism evidence="3 4">
    <name type="scientific">Spirosoma flavum</name>
    <dbReference type="NCBI Taxonomy" id="2048557"/>
    <lineage>
        <taxon>Bacteria</taxon>
        <taxon>Pseudomonadati</taxon>
        <taxon>Bacteroidota</taxon>
        <taxon>Cytophagia</taxon>
        <taxon>Cytophagales</taxon>
        <taxon>Cytophagaceae</taxon>
        <taxon>Spirosoma</taxon>
    </lineage>
</organism>
<evidence type="ECO:0000259" key="1">
    <source>
        <dbReference type="Pfam" id="PF00534"/>
    </source>
</evidence>
<keyword evidence="3" id="KW-0808">Transferase</keyword>
<name>A0ABW6AP63_9BACT</name>
<dbReference type="Pfam" id="PF00534">
    <property type="entry name" value="Glycos_transf_1"/>
    <property type="match status" value="1"/>
</dbReference>
<dbReference type="PANTHER" id="PTHR45947">
    <property type="entry name" value="SULFOQUINOVOSYL TRANSFERASE SQD2"/>
    <property type="match status" value="1"/>
</dbReference>
<dbReference type="InterPro" id="IPR050194">
    <property type="entry name" value="Glycosyltransferase_grp1"/>
</dbReference>
<dbReference type="EC" id="2.4.-.-" evidence="3"/>
<evidence type="ECO:0000313" key="3">
    <source>
        <dbReference type="EMBL" id="MFD2937185.1"/>
    </source>
</evidence>
<dbReference type="GO" id="GO:0016757">
    <property type="term" value="F:glycosyltransferase activity"/>
    <property type="evidence" value="ECO:0007669"/>
    <property type="project" value="UniProtKB-KW"/>
</dbReference>
<feature type="domain" description="Glycosyl transferase family 1" evidence="1">
    <location>
        <begin position="199"/>
        <end position="320"/>
    </location>
</feature>
<accession>A0ABW6AP63</accession>
<dbReference type="Proteomes" id="UP001597512">
    <property type="component" value="Unassembled WGS sequence"/>
</dbReference>
<dbReference type="Pfam" id="PF13439">
    <property type="entry name" value="Glyco_transf_4"/>
    <property type="match status" value="1"/>
</dbReference>
<evidence type="ECO:0000259" key="2">
    <source>
        <dbReference type="Pfam" id="PF13439"/>
    </source>
</evidence>
<dbReference type="CDD" id="cd03801">
    <property type="entry name" value="GT4_PimA-like"/>
    <property type="match status" value="1"/>
</dbReference>
<dbReference type="InterPro" id="IPR001296">
    <property type="entry name" value="Glyco_trans_1"/>
</dbReference>
<dbReference type="Gene3D" id="3.40.50.2000">
    <property type="entry name" value="Glycogen Phosphorylase B"/>
    <property type="match status" value="2"/>
</dbReference>
<feature type="domain" description="Glycosyltransferase subfamily 4-like N-terminal" evidence="2">
    <location>
        <begin position="15"/>
        <end position="163"/>
    </location>
</feature>
<dbReference type="RefSeq" id="WP_381506735.1">
    <property type="nucleotide sequence ID" value="NZ_JBHUOM010000023.1"/>
</dbReference>
<dbReference type="SUPFAM" id="SSF53756">
    <property type="entry name" value="UDP-Glycosyltransferase/glycogen phosphorylase"/>
    <property type="match status" value="1"/>
</dbReference>
<evidence type="ECO:0000313" key="4">
    <source>
        <dbReference type="Proteomes" id="UP001597512"/>
    </source>
</evidence>
<protein>
    <submittedName>
        <fullName evidence="3">Glycosyltransferase family 4 protein</fullName>
        <ecNumber evidence="3">2.4.-.-</ecNumber>
    </submittedName>
</protein>
<dbReference type="EMBL" id="JBHUOM010000023">
    <property type="protein sequence ID" value="MFD2937185.1"/>
    <property type="molecule type" value="Genomic_DNA"/>
</dbReference>
<reference evidence="4" key="1">
    <citation type="journal article" date="2019" name="Int. J. Syst. Evol. Microbiol.">
        <title>The Global Catalogue of Microorganisms (GCM) 10K type strain sequencing project: providing services to taxonomists for standard genome sequencing and annotation.</title>
        <authorList>
            <consortium name="The Broad Institute Genomics Platform"/>
            <consortium name="The Broad Institute Genome Sequencing Center for Infectious Disease"/>
            <person name="Wu L."/>
            <person name="Ma J."/>
        </authorList>
    </citation>
    <scope>NUCLEOTIDE SEQUENCE [LARGE SCALE GENOMIC DNA]</scope>
    <source>
        <strain evidence="4">KCTC 52490</strain>
    </source>
</reference>